<accession>A0ABU4UZQ2</accession>
<dbReference type="Proteomes" id="UP001285352">
    <property type="component" value="Unassembled WGS sequence"/>
</dbReference>
<reference evidence="1 2" key="1">
    <citation type="submission" date="2023-11" db="EMBL/GenBank/DDBJ databases">
        <title>Lentzea sokolovensis, sp. nov., Lentzea kristufkii, sp. nov., and Lentzea miocenensis, sp. nov., rare actinobacteria from Sokolov Coal Basin, Miocene lacustrine sediment, Czech Republic.</title>
        <authorList>
            <person name="Lara A."/>
            <person name="Kotroba L."/>
            <person name="Nouioui I."/>
            <person name="Neumann-Schaal M."/>
            <person name="Mast Y."/>
            <person name="Chronakova A."/>
        </authorList>
    </citation>
    <scope>NUCLEOTIDE SEQUENCE [LARGE SCALE GENOMIC DNA]</scope>
    <source>
        <strain evidence="1 2">BCCO 10_0061</strain>
    </source>
</reference>
<protein>
    <recommendedName>
        <fullName evidence="3">Restriction endonuclease</fullName>
    </recommendedName>
</protein>
<reference evidence="1 2" key="2">
    <citation type="submission" date="2023-11" db="EMBL/GenBank/DDBJ databases">
        <authorList>
            <person name="Lara A.C."/>
            <person name="Chronakova A."/>
        </authorList>
    </citation>
    <scope>NUCLEOTIDE SEQUENCE [LARGE SCALE GENOMIC DNA]</scope>
    <source>
        <strain evidence="1 2">BCCO 10_0061</strain>
    </source>
</reference>
<evidence type="ECO:0000313" key="1">
    <source>
        <dbReference type="EMBL" id="MDX8145012.1"/>
    </source>
</evidence>
<evidence type="ECO:0000313" key="2">
    <source>
        <dbReference type="Proteomes" id="UP001285352"/>
    </source>
</evidence>
<organism evidence="1 2">
    <name type="scientific">Lentzea sokolovensis</name>
    <dbReference type="NCBI Taxonomy" id="3095429"/>
    <lineage>
        <taxon>Bacteria</taxon>
        <taxon>Bacillati</taxon>
        <taxon>Actinomycetota</taxon>
        <taxon>Actinomycetes</taxon>
        <taxon>Pseudonocardiales</taxon>
        <taxon>Pseudonocardiaceae</taxon>
        <taxon>Lentzea</taxon>
    </lineage>
</organism>
<name>A0ABU4UZQ2_9PSEU</name>
<dbReference type="RefSeq" id="WP_319977166.1">
    <property type="nucleotide sequence ID" value="NZ_JAXAVU010000010.1"/>
</dbReference>
<keyword evidence="2" id="KW-1185">Reference proteome</keyword>
<evidence type="ECO:0008006" key="3">
    <source>
        <dbReference type="Google" id="ProtNLM"/>
    </source>
</evidence>
<dbReference type="EMBL" id="JAXAVU010000010">
    <property type="protein sequence ID" value="MDX8145012.1"/>
    <property type="molecule type" value="Genomic_DNA"/>
</dbReference>
<gene>
    <name evidence="1" type="ORF">SK854_23080</name>
</gene>
<proteinExistence type="predicted"/>
<comment type="caution">
    <text evidence="1">The sequence shown here is derived from an EMBL/GenBank/DDBJ whole genome shotgun (WGS) entry which is preliminary data.</text>
</comment>
<sequence length="179" mass="19015">MALSIAGGVAVVTGGIVDGYAQSVALELGAAVLLLAPLVWAERALSGQIRRQVSDSLAEALNGTASSAHPDDVTRIRTHLLDRLSGNSSWHAVRAERATFDLVLENENRRVAVAIKRTPFALDSATVRRLHTEAKRAGIPELVVVSLTLPTDLARSLAAHTPGLTLLDESDALDAWLEN</sequence>